<feature type="transmembrane region" description="Helical" evidence="1">
    <location>
        <begin position="41"/>
        <end position="61"/>
    </location>
</feature>
<feature type="transmembrane region" description="Helical" evidence="1">
    <location>
        <begin position="18"/>
        <end position="35"/>
    </location>
</feature>
<dbReference type="Proteomes" id="UP001144397">
    <property type="component" value="Unassembled WGS sequence"/>
</dbReference>
<accession>A0A9W6CLQ7</accession>
<keyword evidence="1" id="KW-0472">Membrane</keyword>
<feature type="transmembrane region" description="Helical" evidence="1">
    <location>
        <begin position="73"/>
        <end position="99"/>
    </location>
</feature>
<evidence type="ECO:0000259" key="2">
    <source>
        <dbReference type="Pfam" id="PF21741"/>
    </source>
</evidence>
<evidence type="ECO:0000313" key="3">
    <source>
        <dbReference type="EMBL" id="GLI22107.1"/>
    </source>
</evidence>
<keyword evidence="6" id="KW-1185">Reference proteome</keyword>
<dbReference type="GeneID" id="95762569"/>
<reference evidence="4 6" key="2">
    <citation type="submission" date="2023-07" db="EMBL/GenBank/DDBJ databases">
        <title>Genomic Encyclopedia of Type Strains, Phase IV (KMG-IV): sequencing the most valuable type-strain genomes for metagenomic binning, comparative biology and taxonomic classification.</title>
        <authorList>
            <person name="Goeker M."/>
        </authorList>
    </citation>
    <scope>NUCLEOTIDE SEQUENCE [LARGE SCALE GENOMIC DNA]</scope>
    <source>
        <strain evidence="4 6">DSM 338</strain>
    </source>
</reference>
<dbReference type="EMBL" id="BSDO01000002">
    <property type="protein sequence ID" value="GLI22107.1"/>
    <property type="molecule type" value="Genomic_DNA"/>
</dbReference>
<proteinExistence type="predicted"/>
<dbReference type="AlphaFoldDB" id="A0A9W6CLQ7"/>
<dbReference type="InterPro" id="IPR049201">
    <property type="entry name" value="DUF6867"/>
</dbReference>
<dbReference type="Proteomes" id="UP001245370">
    <property type="component" value="Unassembled WGS sequence"/>
</dbReference>
<evidence type="ECO:0000313" key="4">
    <source>
        <dbReference type="EMBL" id="MDR6332145.1"/>
    </source>
</evidence>
<comment type="caution">
    <text evidence="3">The sequence shown here is derived from an EMBL/GenBank/DDBJ whole genome shotgun (WGS) entry which is preliminary data.</text>
</comment>
<dbReference type="RefSeq" id="WP_281807125.1">
    <property type="nucleotide sequence ID" value="NZ_BSDO01000002.1"/>
</dbReference>
<dbReference type="EMBL" id="JAVDPY010000001">
    <property type="protein sequence ID" value="MDR6332145.1"/>
    <property type="molecule type" value="Genomic_DNA"/>
</dbReference>
<evidence type="ECO:0000313" key="5">
    <source>
        <dbReference type="Proteomes" id="UP001144397"/>
    </source>
</evidence>
<name>A0A9W6CLQ7_XANFL</name>
<evidence type="ECO:0000313" key="6">
    <source>
        <dbReference type="Proteomes" id="UP001245370"/>
    </source>
</evidence>
<dbReference type="Pfam" id="PF21741">
    <property type="entry name" value="DUF6867"/>
    <property type="match status" value="1"/>
</dbReference>
<feature type="domain" description="DUF6867" evidence="2">
    <location>
        <begin position="43"/>
        <end position="146"/>
    </location>
</feature>
<feature type="transmembrane region" description="Helical" evidence="1">
    <location>
        <begin position="105"/>
        <end position="123"/>
    </location>
</feature>
<protein>
    <recommendedName>
        <fullName evidence="2">DUF6867 domain-containing protein</fullName>
    </recommendedName>
</protein>
<keyword evidence="1" id="KW-0812">Transmembrane</keyword>
<gene>
    <name evidence="4" type="ORF">GGQ86_000592</name>
    <name evidence="3" type="ORF">XFLAVUS301_17810</name>
</gene>
<organism evidence="3 5">
    <name type="scientific">Xanthobacter flavus</name>
    <dbReference type="NCBI Taxonomy" id="281"/>
    <lineage>
        <taxon>Bacteria</taxon>
        <taxon>Pseudomonadati</taxon>
        <taxon>Pseudomonadota</taxon>
        <taxon>Alphaproteobacteria</taxon>
        <taxon>Hyphomicrobiales</taxon>
        <taxon>Xanthobacteraceae</taxon>
        <taxon>Xanthobacter</taxon>
    </lineage>
</organism>
<evidence type="ECO:0000256" key="1">
    <source>
        <dbReference type="SAM" id="Phobius"/>
    </source>
</evidence>
<keyword evidence="1" id="KW-1133">Transmembrane helix</keyword>
<reference evidence="3" key="1">
    <citation type="submission" date="2022-12" db="EMBL/GenBank/DDBJ databases">
        <title>Reference genome sequencing for broad-spectrum identification of bacterial and archaeal isolates by mass spectrometry.</title>
        <authorList>
            <person name="Sekiguchi Y."/>
            <person name="Tourlousse D.M."/>
        </authorList>
    </citation>
    <scope>NUCLEOTIDE SEQUENCE</scope>
    <source>
        <strain evidence="3">301</strain>
    </source>
</reference>
<sequence>MTAIHPARDPGRITSPMLLGPAIALVVLVATLFVWPEELIGASLADFLLVTLFLGGGAAWLTGKAVARSWDPYLHLLVYCALLACAVRFCHFALFQATLFDPEPLAVEFVLLASIATLGFRAMRQRQMTVQYGWMYERHGSVAWRPRKLGSS</sequence>